<sequence>MTESDAARIAGLPATSWRKSSFSGPDGNCVECAPLPDTTVAVRNSNRPEAGTLVFTRAELAAWIQGCRAGEFDDLM</sequence>
<comment type="caution">
    <text evidence="2">The sequence shown here is derived from an EMBL/GenBank/DDBJ whole genome shotgun (WGS) entry which is preliminary data.</text>
</comment>
<dbReference type="Pfam" id="PF04149">
    <property type="entry name" value="DUF397"/>
    <property type="match status" value="1"/>
</dbReference>
<keyword evidence="3" id="KW-1185">Reference proteome</keyword>
<dbReference type="RefSeq" id="WP_068014229.1">
    <property type="nucleotide sequence ID" value="NZ_QQAZ01000007.1"/>
</dbReference>
<feature type="domain" description="DUF397" evidence="1">
    <location>
        <begin position="16"/>
        <end position="67"/>
    </location>
</feature>
<organism evidence="2 3">
    <name type="scientific">Nocardia mexicana</name>
    <dbReference type="NCBI Taxonomy" id="279262"/>
    <lineage>
        <taxon>Bacteria</taxon>
        <taxon>Bacillati</taxon>
        <taxon>Actinomycetota</taxon>
        <taxon>Actinomycetes</taxon>
        <taxon>Mycobacteriales</taxon>
        <taxon>Nocardiaceae</taxon>
        <taxon>Nocardia</taxon>
    </lineage>
</organism>
<protein>
    <submittedName>
        <fullName evidence="2">Uncharacterized protein DUF397</fullName>
    </submittedName>
</protein>
<evidence type="ECO:0000313" key="3">
    <source>
        <dbReference type="Proteomes" id="UP000255355"/>
    </source>
</evidence>
<dbReference type="STRING" id="1210089.GCA_001613165_00933"/>
<reference evidence="2 3" key="1">
    <citation type="submission" date="2018-07" db="EMBL/GenBank/DDBJ databases">
        <title>Genomic Encyclopedia of Type Strains, Phase IV (KMG-IV): sequencing the most valuable type-strain genomes for metagenomic binning, comparative biology and taxonomic classification.</title>
        <authorList>
            <person name="Goeker M."/>
        </authorList>
    </citation>
    <scope>NUCLEOTIDE SEQUENCE [LARGE SCALE GENOMIC DNA]</scope>
    <source>
        <strain evidence="2 3">DSM 44952</strain>
    </source>
</reference>
<proteinExistence type="predicted"/>
<evidence type="ECO:0000259" key="1">
    <source>
        <dbReference type="Pfam" id="PF04149"/>
    </source>
</evidence>
<dbReference type="Proteomes" id="UP000255355">
    <property type="component" value="Unassembled WGS sequence"/>
</dbReference>
<name>A0A370H0N5_9NOCA</name>
<accession>A0A370H0N5</accession>
<gene>
    <name evidence="2" type="ORF">DFR68_107440</name>
</gene>
<evidence type="ECO:0000313" key="2">
    <source>
        <dbReference type="EMBL" id="RDI49312.1"/>
    </source>
</evidence>
<dbReference type="AlphaFoldDB" id="A0A370H0N5"/>
<dbReference type="EMBL" id="QQAZ01000007">
    <property type="protein sequence ID" value="RDI49312.1"/>
    <property type="molecule type" value="Genomic_DNA"/>
</dbReference>
<dbReference type="InterPro" id="IPR007278">
    <property type="entry name" value="DUF397"/>
</dbReference>